<evidence type="ECO:0000313" key="3">
    <source>
        <dbReference type="Proteomes" id="UP001392437"/>
    </source>
</evidence>
<feature type="region of interest" description="Disordered" evidence="1">
    <location>
        <begin position="220"/>
        <end position="239"/>
    </location>
</feature>
<evidence type="ECO:0000256" key="1">
    <source>
        <dbReference type="SAM" id="MobiDB-lite"/>
    </source>
</evidence>
<protein>
    <submittedName>
        <fullName evidence="2">Uncharacterized protein</fullName>
    </submittedName>
</protein>
<sequence>MILSLGLKFVPILGVRSHGVGTRLILRVRRRANSGALGLLDALVDMVHGRLLSRWTVVEMEAMSALGGPFRRRSHSASAVVTRDGMSRGQSIGAGILQLRTLRVGERLATERNHSNYSRVPIGQVSKGSSDSSSALLLVEDFSIIAVVCFGAARSITLALALGGVTVLASLLGRRASSVIVIAFSVRGGVISDIFTVRASLGASAVTALALATVVGARAGDTASGAGGRADVERGGSTSAGAGTNETALLLLTLELSLTGLAHGNGFAGNVVLLLAEFHEVLSVD</sequence>
<proteinExistence type="predicted"/>
<organism evidence="2 3">
    <name type="scientific">Apiospora kogelbergensis</name>
    <dbReference type="NCBI Taxonomy" id="1337665"/>
    <lineage>
        <taxon>Eukaryota</taxon>
        <taxon>Fungi</taxon>
        <taxon>Dikarya</taxon>
        <taxon>Ascomycota</taxon>
        <taxon>Pezizomycotina</taxon>
        <taxon>Sordariomycetes</taxon>
        <taxon>Xylariomycetidae</taxon>
        <taxon>Amphisphaeriales</taxon>
        <taxon>Apiosporaceae</taxon>
        <taxon>Apiospora</taxon>
    </lineage>
</organism>
<evidence type="ECO:0000313" key="2">
    <source>
        <dbReference type="EMBL" id="KAK8129679.1"/>
    </source>
</evidence>
<name>A0AAW0R7A7_9PEZI</name>
<gene>
    <name evidence="2" type="ORF">PG999_002059</name>
</gene>
<keyword evidence="3" id="KW-1185">Reference proteome</keyword>
<reference evidence="2 3" key="1">
    <citation type="submission" date="2023-01" db="EMBL/GenBank/DDBJ databases">
        <title>Analysis of 21 Apiospora genomes using comparative genomics revels a genus with tremendous synthesis potential of carbohydrate active enzymes and secondary metabolites.</title>
        <authorList>
            <person name="Sorensen T."/>
        </authorList>
    </citation>
    <scope>NUCLEOTIDE SEQUENCE [LARGE SCALE GENOMIC DNA]</scope>
    <source>
        <strain evidence="2 3">CBS 117206</strain>
    </source>
</reference>
<comment type="caution">
    <text evidence="2">The sequence shown here is derived from an EMBL/GenBank/DDBJ whole genome shotgun (WGS) entry which is preliminary data.</text>
</comment>
<dbReference type="AlphaFoldDB" id="A0AAW0R7A7"/>
<accession>A0AAW0R7A7</accession>
<dbReference type="Proteomes" id="UP001392437">
    <property type="component" value="Unassembled WGS sequence"/>
</dbReference>
<dbReference type="EMBL" id="JAQQWP010000002">
    <property type="protein sequence ID" value="KAK8129679.1"/>
    <property type="molecule type" value="Genomic_DNA"/>
</dbReference>